<dbReference type="InterPro" id="IPR006913">
    <property type="entry name" value="CENP-V/GFA"/>
</dbReference>
<keyword evidence="4" id="KW-0456">Lyase</keyword>
<dbReference type="PROSITE" id="PS51891">
    <property type="entry name" value="CENP_V_GFA"/>
    <property type="match status" value="1"/>
</dbReference>
<dbReference type="RefSeq" id="WP_094961219.1">
    <property type="nucleotide sequence ID" value="NZ_ABDWLN020000041.1"/>
</dbReference>
<dbReference type="GeneID" id="92275382"/>
<dbReference type="Pfam" id="PF04828">
    <property type="entry name" value="GFA"/>
    <property type="match status" value="1"/>
</dbReference>
<keyword evidence="3" id="KW-0862">Zinc</keyword>
<name>A0A2A5Q078_PRORE</name>
<organism evidence="8 10">
    <name type="scientific">Providencia rettgeri</name>
    <dbReference type="NCBI Taxonomy" id="587"/>
    <lineage>
        <taxon>Bacteria</taxon>
        <taxon>Pseudomonadati</taxon>
        <taxon>Pseudomonadota</taxon>
        <taxon>Gammaproteobacteria</taxon>
        <taxon>Enterobacterales</taxon>
        <taxon>Morganellaceae</taxon>
        <taxon>Providencia</taxon>
    </lineage>
</organism>
<reference evidence="8 10" key="1">
    <citation type="submission" date="2017-07" db="EMBL/GenBank/DDBJ databases">
        <title>blaIMP-27 on transferable plasmids in Proteus mirabilis and Providencia rettgeri.</title>
        <authorList>
            <person name="Potter R."/>
        </authorList>
    </citation>
    <scope>NUCLEOTIDE SEQUENCE [LARGE SCALE GENOMIC DNA]</scope>
    <source>
        <strain evidence="8 10">PR1</strain>
    </source>
</reference>
<reference evidence="9" key="3">
    <citation type="submission" date="2021-06" db="EMBL/GenBank/DDBJ databases">
        <title>Emergence of genetically related NDM-1-producing Providencia rettgeri strains in Argentina.</title>
        <authorList>
            <person name="Pasteran F."/>
            <person name="Meo A."/>
            <person name="Gomez S."/>
            <person name="Derdoy L."/>
            <person name="Albronoz E."/>
            <person name="Faccone D."/>
            <person name="Guerriero L."/>
            <person name="Archuby D."/>
            <person name="Tarzia A."/>
            <person name="Lopez M."/>
            <person name="Corso A."/>
        </authorList>
    </citation>
    <scope>NUCLEOTIDE SEQUENCE</scope>
    <source>
        <strain evidence="9">PreM15628</strain>
    </source>
</reference>
<evidence type="ECO:0000313" key="9">
    <source>
        <dbReference type="EMBL" id="QWQ19320.1"/>
    </source>
</evidence>
<accession>A0A2A5Q078</accession>
<proteinExistence type="inferred from homology"/>
<feature type="domain" description="CENP-V/GFA" evidence="5">
    <location>
        <begin position="2"/>
        <end position="115"/>
    </location>
</feature>
<evidence type="ECO:0000256" key="2">
    <source>
        <dbReference type="ARBA" id="ARBA00022723"/>
    </source>
</evidence>
<dbReference type="Proteomes" id="UP001155882">
    <property type="component" value="Unassembled WGS sequence"/>
</dbReference>
<reference evidence="7" key="4">
    <citation type="submission" date="2021-07" db="EMBL/GenBank/DDBJ databases">
        <authorList>
            <person name="Stanton E."/>
        </authorList>
    </citation>
    <scope>NUCLEOTIDE SEQUENCE</scope>
    <source>
        <strain evidence="7">2021EL-01139</strain>
    </source>
</reference>
<dbReference type="GO" id="GO:0016846">
    <property type="term" value="F:carbon-sulfur lyase activity"/>
    <property type="evidence" value="ECO:0007669"/>
    <property type="project" value="InterPro"/>
</dbReference>
<dbReference type="AlphaFoldDB" id="A0A2A5Q078"/>
<dbReference type="EMBL" id="NOWC01000006">
    <property type="protein sequence ID" value="OZS75295.1"/>
    <property type="molecule type" value="Genomic_DNA"/>
</dbReference>
<dbReference type="SUPFAM" id="SSF51316">
    <property type="entry name" value="Mss4-like"/>
    <property type="match status" value="1"/>
</dbReference>
<evidence type="ECO:0000313" key="10">
    <source>
        <dbReference type="Proteomes" id="UP000216001"/>
    </source>
</evidence>
<dbReference type="Proteomes" id="UP000216001">
    <property type="component" value="Unassembled WGS sequence"/>
</dbReference>
<dbReference type="GO" id="GO:0046872">
    <property type="term" value="F:metal ion binding"/>
    <property type="evidence" value="ECO:0007669"/>
    <property type="project" value="UniProtKB-KW"/>
</dbReference>
<dbReference type="EMBL" id="CAHPSF010000001">
    <property type="protein sequence ID" value="CAB5666043.1"/>
    <property type="molecule type" value="Genomic_DNA"/>
</dbReference>
<protein>
    <submittedName>
        <fullName evidence="8">Aldehyde-activating protein</fullName>
    </submittedName>
    <submittedName>
        <fullName evidence="7">GFA family protein</fullName>
    </submittedName>
    <submittedName>
        <fullName evidence="6">Uncharacterized conserved protein</fullName>
    </submittedName>
</protein>
<dbReference type="Proteomes" id="UP000682358">
    <property type="component" value="Chromosome"/>
</dbReference>
<reference evidence="6" key="2">
    <citation type="submission" date="2020-05" db="EMBL/GenBank/DDBJ databases">
        <authorList>
            <person name="Delgado-Blas J."/>
        </authorList>
    </citation>
    <scope>NUCLEOTIDE SEQUENCE</scope>
    <source>
        <strain evidence="6">BB1453</strain>
    </source>
</reference>
<dbReference type="Proteomes" id="UP000834611">
    <property type="component" value="Unassembled WGS sequence"/>
</dbReference>
<gene>
    <name evidence="8" type="ORF">CHI95_07245</name>
    <name evidence="6" type="ORF">GHA_00484</name>
    <name evidence="9" type="ORF">KOF27_11775</name>
    <name evidence="7" type="ORF">KYI77_15865</name>
</gene>
<evidence type="ECO:0000256" key="3">
    <source>
        <dbReference type="ARBA" id="ARBA00022833"/>
    </source>
</evidence>
<dbReference type="Gene3D" id="3.90.1590.10">
    <property type="entry name" value="glutathione-dependent formaldehyde- activating enzyme (gfa)"/>
    <property type="match status" value="1"/>
</dbReference>
<dbReference type="EMBL" id="CP076405">
    <property type="protein sequence ID" value="QWQ19320.1"/>
    <property type="molecule type" value="Genomic_DNA"/>
</dbReference>
<evidence type="ECO:0000259" key="5">
    <source>
        <dbReference type="PROSITE" id="PS51891"/>
    </source>
</evidence>
<dbReference type="InterPro" id="IPR011057">
    <property type="entry name" value="Mss4-like_sf"/>
</dbReference>
<evidence type="ECO:0000256" key="1">
    <source>
        <dbReference type="ARBA" id="ARBA00005495"/>
    </source>
</evidence>
<evidence type="ECO:0000313" key="6">
    <source>
        <dbReference type="EMBL" id="CAB5666043.1"/>
    </source>
</evidence>
<dbReference type="PANTHER" id="PTHR33337:SF40">
    <property type="entry name" value="CENP-V_GFA DOMAIN-CONTAINING PROTEIN-RELATED"/>
    <property type="match status" value="1"/>
</dbReference>
<evidence type="ECO:0000313" key="8">
    <source>
        <dbReference type="EMBL" id="OZS75295.1"/>
    </source>
</evidence>
<keyword evidence="2" id="KW-0479">Metal-binding</keyword>
<evidence type="ECO:0000313" key="7">
    <source>
        <dbReference type="EMBL" id="MBW3117927.1"/>
    </source>
</evidence>
<evidence type="ECO:0000256" key="4">
    <source>
        <dbReference type="ARBA" id="ARBA00023239"/>
    </source>
</evidence>
<sequence>MHQGQCLCGSVKITTAKDISHVSVCHCGMCQKWNGGPGFSVDCGNDLMVEGQESVSIFASSQWGERAFCKNCGSHLFYHLLTPSTYYASAALFKESKDAQMSMQIYIDSKPKYYNFVERTPMLTEKDIMEMMSPSSD</sequence>
<dbReference type="EMBL" id="JAHWLI010000057">
    <property type="protein sequence ID" value="MBW3117927.1"/>
    <property type="molecule type" value="Genomic_DNA"/>
</dbReference>
<dbReference type="PANTHER" id="PTHR33337">
    <property type="entry name" value="GFA DOMAIN-CONTAINING PROTEIN"/>
    <property type="match status" value="1"/>
</dbReference>
<comment type="similarity">
    <text evidence="1">Belongs to the Gfa family.</text>
</comment>